<feature type="domain" description="CMP/dCMP-type deaminase" evidence="23">
    <location>
        <begin position="1"/>
        <end position="122"/>
    </location>
</feature>
<evidence type="ECO:0000256" key="9">
    <source>
        <dbReference type="ARBA" id="ARBA00022723"/>
    </source>
</evidence>
<dbReference type="OrthoDB" id="9800865at2"/>
<comment type="similarity">
    <text evidence="6">Belongs to the HTP reductase family.</text>
</comment>
<dbReference type="GO" id="GO:0009231">
    <property type="term" value="P:riboflavin biosynthetic process"/>
    <property type="evidence" value="ECO:0007669"/>
    <property type="project" value="UniProtKB-UniPathway"/>
</dbReference>
<comment type="catalytic activity">
    <reaction evidence="18 19">
        <text>2,5-diamino-6-hydroxy-4-(5-phosphoribosylamino)-pyrimidine + H2O + H(+) = 5-amino-6-(5-phospho-D-ribosylamino)uracil + NH4(+)</text>
        <dbReference type="Rhea" id="RHEA:21868"/>
        <dbReference type="ChEBI" id="CHEBI:15377"/>
        <dbReference type="ChEBI" id="CHEBI:15378"/>
        <dbReference type="ChEBI" id="CHEBI:28938"/>
        <dbReference type="ChEBI" id="CHEBI:58453"/>
        <dbReference type="ChEBI" id="CHEBI:58614"/>
        <dbReference type="EC" id="3.5.4.26"/>
    </reaction>
</comment>
<dbReference type="CDD" id="cd01284">
    <property type="entry name" value="Riboflavin_deaminase-reductase"/>
    <property type="match status" value="1"/>
</dbReference>
<evidence type="ECO:0000256" key="6">
    <source>
        <dbReference type="ARBA" id="ARBA00009723"/>
    </source>
</evidence>
<feature type="binding site" evidence="22">
    <location>
        <position position="74"/>
    </location>
    <ligand>
        <name>Zn(2+)</name>
        <dbReference type="ChEBI" id="CHEBI:29105"/>
        <note>catalytic</note>
    </ligand>
</feature>
<evidence type="ECO:0000256" key="22">
    <source>
        <dbReference type="PIRSR" id="PIRSR006769-3"/>
    </source>
</evidence>
<keyword evidence="8 19" id="KW-0686">Riboflavin biosynthesis</keyword>
<dbReference type="InterPro" id="IPR002734">
    <property type="entry name" value="RibDG_C"/>
</dbReference>
<dbReference type="FunFam" id="3.40.140.10:FF:000025">
    <property type="entry name" value="Riboflavin biosynthesis protein RibD"/>
    <property type="match status" value="1"/>
</dbReference>
<evidence type="ECO:0000256" key="13">
    <source>
        <dbReference type="ARBA" id="ARBA00023002"/>
    </source>
</evidence>
<dbReference type="EC" id="3.5.4.26" evidence="19"/>
<feature type="binding site" evidence="21">
    <location>
        <position position="199"/>
    </location>
    <ligand>
        <name>NADP(+)</name>
        <dbReference type="ChEBI" id="CHEBI:58349"/>
    </ligand>
</feature>
<keyword evidence="11 19" id="KW-0862">Zinc</keyword>
<comment type="catalytic activity">
    <reaction evidence="17 19">
        <text>5-amino-6-(5-phospho-D-ribitylamino)uracil + NADP(+) = 5-amino-6-(5-phospho-D-ribosylamino)uracil + NADPH + H(+)</text>
        <dbReference type="Rhea" id="RHEA:17845"/>
        <dbReference type="ChEBI" id="CHEBI:15378"/>
        <dbReference type="ChEBI" id="CHEBI:57783"/>
        <dbReference type="ChEBI" id="CHEBI:58349"/>
        <dbReference type="ChEBI" id="CHEBI:58421"/>
        <dbReference type="ChEBI" id="CHEBI:58453"/>
        <dbReference type="EC" id="1.1.1.193"/>
    </reaction>
</comment>
<dbReference type="InterPro" id="IPR004794">
    <property type="entry name" value="Eubact_RibD"/>
</dbReference>
<dbReference type="InterPro" id="IPR011549">
    <property type="entry name" value="RibD_C"/>
</dbReference>
<evidence type="ECO:0000256" key="2">
    <source>
        <dbReference type="ARBA" id="ARBA00004882"/>
    </source>
</evidence>
<keyword evidence="9 19" id="KW-0479">Metal-binding</keyword>
<feature type="binding site" evidence="21">
    <location>
        <position position="153"/>
    </location>
    <ligand>
        <name>NADP(+)</name>
        <dbReference type="ChEBI" id="CHEBI:58349"/>
    </ligand>
</feature>
<reference evidence="24 25" key="1">
    <citation type="submission" date="2017-04" db="EMBL/GenBank/DDBJ databases">
        <authorList>
            <person name="Afonso C.L."/>
            <person name="Miller P.J."/>
            <person name="Scott M.A."/>
            <person name="Spackman E."/>
            <person name="Goraichik I."/>
            <person name="Dimitrov K.M."/>
            <person name="Suarez D.L."/>
            <person name="Swayne D.E."/>
        </authorList>
    </citation>
    <scope>NUCLEOTIDE SEQUENCE [LARGE SCALE GENOMIC DNA]</scope>
    <source>
        <strain evidence="24 25">LMG26642</strain>
    </source>
</reference>
<feature type="binding site" evidence="21">
    <location>
        <position position="206"/>
    </location>
    <ligand>
        <name>substrate</name>
    </ligand>
</feature>
<dbReference type="Gene3D" id="3.40.430.10">
    <property type="entry name" value="Dihydrofolate Reductase, subunit A"/>
    <property type="match status" value="1"/>
</dbReference>
<feature type="binding site" evidence="21">
    <location>
        <position position="167"/>
    </location>
    <ligand>
        <name>substrate</name>
    </ligand>
</feature>
<evidence type="ECO:0000256" key="16">
    <source>
        <dbReference type="ARBA" id="ARBA00049020"/>
    </source>
</evidence>
<evidence type="ECO:0000256" key="10">
    <source>
        <dbReference type="ARBA" id="ARBA00022801"/>
    </source>
</evidence>
<comment type="similarity">
    <text evidence="5 19">In the C-terminal section; belongs to the HTP reductase family.</text>
</comment>
<dbReference type="UniPathway" id="UPA00275">
    <property type="reaction ID" value="UER00401"/>
</dbReference>
<evidence type="ECO:0000256" key="17">
    <source>
        <dbReference type="ARBA" id="ARBA00049861"/>
    </source>
</evidence>
<feature type="binding site" evidence="21">
    <location>
        <position position="203"/>
    </location>
    <ligand>
        <name>substrate</name>
    </ligand>
</feature>
<dbReference type="GO" id="GO:0008835">
    <property type="term" value="F:diaminohydroxyphosphoribosylaminopyrimidine deaminase activity"/>
    <property type="evidence" value="ECO:0007669"/>
    <property type="project" value="UniProtKB-EC"/>
</dbReference>
<dbReference type="NCBIfam" id="TIGR00227">
    <property type="entry name" value="ribD_Cterm"/>
    <property type="match status" value="1"/>
</dbReference>
<dbReference type="PANTHER" id="PTHR38011:SF7">
    <property type="entry name" value="2,5-DIAMINO-6-RIBOSYLAMINO-4(3H)-PYRIMIDINONE 5'-PHOSPHATE REDUCTASE"/>
    <property type="match status" value="1"/>
</dbReference>
<feature type="binding site" evidence="21">
    <location>
        <position position="195"/>
    </location>
    <ligand>
        <name>NADP(+)</name>
        <dbReference type="ChEBI" id="CHEBI:58349"/>
    </ligand>
</feature>
<dbReference type="InterPro" id="IPR006401">
    <property type="entry name" value="Rib_reduct_arc"/>
</dbReference>
<evidence type="ECO:0000256" key="12">
    <source>
        <dbReference type="ARBA" id="ARBA00022857"/>
    </source>
</evidence>
<feature type="binding site" evidence="21">
    <location>
        <begin position="294"/>
        <end position="300"/>
    </location>
    <ligand>
        <name>NADP(+)</name>
        <dbReference type="ChEBI" id="CHEBI:58349"/>
    </ligand>
</feature>
<dbReference type="SUPFAM" id="SSF53927">
    <property type="entry name" value="Cytidine deaminase-like"/>
    <property type="match status" value="1"/>
</dbReference>
<dbReference type="NCBIfam" id="TIGR01508">
    <property type="entry name" value="rib_reduct_arch"/>
    <property type="match status" value="1"/>
</dbReference>
<comment type="subunit">
    <text evidence="7">Homodimer.</text>
</comment>
<protein>
    <recommendedName>
        <fullName evidence="19">Riboflavin biosynthesis protein RibD</fullName>
    </recommendedName>
    <domain>
        <recommendedName>
            <fullName evidence="19">Diaminohydroxyphosphoribosylaminopyrimidine deaminase</fullName>
            <shortName evidence="19">DRAP deaminase</shortName>
            <ecNumber evidence="19">3.5.4.26</ecNumber>
        </recommendedName>
        <alternativeName>
            <fullName evidence="19">Riboflavin-specific deaminase</fullName>
        </alternativeName>
    </domain>
    <domain>
        <recommendedName>
            <fullName evidence="19">5-amino-6-(5-phosphoribosylamino)uracil reductase</fullName>
            <ecNumber evidence="19">1.1.1.193</ecNumber>
        </recommendedName>
        <alternativeName>
            <fullName evidence="19">HTP reductase</fullName>
        </alternativeName>
    </domain>
</protein>
<keyword evidence="14" id="KW-0511">Multifunctional enzyme</keyword>
<dbReference type="SUPFAM" id="SSF53597">
    <property type="entry name" value="Dihydrofolate reductase-like"/>
    <property type="match status" value="1"/>
</dbReference>
<gene>
    <name evidence="24" type="ORF">SAMN04488700_1495</name>
</gene>
<organism evidence="24 25">
    <name type="scientific">Carnobacterium iners</name>
    <dbReference type="NCBI Taxonomy" id="1073423"/>
    <lineage>
        <taxon>Bacteria</taxon>
        <taxon>Bacillati</taxon>
        <taxon>Bacillota</taxon>
        <taxon>Bacilli</taxon>
        <taxon>Lactobacillales</taxon>
        <taxon>Carnobacteriaceae</taxon>
        <taxon>Carnobacterium</taxon>
    </lineage>
</organism>
<accession>A0A1X7N969</accession>
<evidence type="ECO:0000256" key="19">
    <source>
        <dbReference type="PIRNR" id="PIRNR006769"/>
    </source>
</evidence>
<dbReference type="InterPro" id="IPR016193">
    <property type="entry name" value="Cytidine_deaminase-like"/>
</dbReference>
<sequence>MDEFYMKMALDLAKKGKGFTAPNPLVGAVIVKNGKVIGQGYHEEFGQAHAEVNAIASASECVSGATLYVTLEPCSHVGKTPPCSDLVVDKKIRRVVIGMGDPNPLVAGKGIERLRNKGILVSIGVLEKEIAQLNEAFIKYIVTKEPFVVMKSAMSLDGKIATVTGESQWISDAAARKRVHNLRHELSGIMVGIDTIIKDDPQLTARIPNGKNPIRIVVDSQLRIPLASVVLSQQDKAKTIVATTNRASSEKIATLTKMGIEVIVTSQRDNRVDLRELMKKLGAKGIDSILLEGGATLNFSALKEGIVDKVHVYLSPKIIGGKDAKTIVEGEGISSLENAFQLKRLNPVMVGEDILIEGYLDK</sequence>
<proteinExistence type="inferred from homology"/>
<dbReference type="GO" id="GO:0050661">
    <property type="term" value="F:NADP binding"/>
    <property type="evidence" value="ECO:0007669"/>
    <property type="project" value="InterPro"/>
</dbReference>
<dbReference type="NCBIfam" id="TIGR00326">
    <property type="entry name" value="eubact_ribD"/>
    <property type="match status" value="1"/>
</dbReference>
<evidence type="ECO:0000256" key="11">
    <source>
        <dbReference type="ARBA" id="ARBA00022833"/>
    </source>
</evidence>
<evidence type="ECO:0000256" key="15">
    <source>
        <dbReference type="ARBA" id="ARBA00047550"/>
    </source>
</evidence>
<dbReference type="AlphaFoldDB" id="A0A1X7N969"/>
<keyword evidence="25" id="KW-1185">Reference proteome</keyword>
<feature type="binding site" evidence="21">
    <location>
        <position position="220"/>
    </location>
    <ligand>
        <name>NADP(+)</name>
        <dbReference type="ChEBI" id="CHEBI:58349"/>
    </ligand>
</feature>
<evidence type="ECO:0000256" key="14">
    <source>
        <dbReference type="ARBA" id="ARBA00023268"/>
    </source>
</evidence>
<evidence type="ECO:0000256" key="7">
    <source>
        <dbReference type="ARBA" id="ARBA00011738"/>
    </source>
</evidence>
<dbReference type="InterPro" id="IPR016192">
    <property type="entry name" value="APOBEC/CMP_deaminase_Zn-bd"/>
</dbReference>
<dbReference type="PROSITE" id="PS51747">
    <property type="entry name" value="CYT_DCMP_DEAMINASES_2"/>
    <property type="match status" value="1"/>
</dbReference>
<feature type="binding site" evidence="21">
    <location>
        <position position="183"/>
    </location>
    <ligand>
        <name>substrate</name>
    </ligand>
</feature>
<name>A0A1X7N969_9LACT</name>
<evidence type="ECO:0000256" key="4">
    <source>
        <dbReference type="ARBA" id="ARBA00005259"/>
    </source>
</evidence>
<feature type="binding site" evidence="22">
    <location>
        <position position="49"/>
    </location>
    <ligand>
        <name>Zn(2+)</name>
        <dbReference type="ChEBI" id="CHEBI:29105"/>
        <note>catalytic</note>
    </ligand>
</feature>
<keyword evidence="10 19" id="KW-0378">Hydrolase</keyword>
<comment type="pathway">
    <text evidence="2 19">Cofactor biosynthesis; riboflavin biosynthesis; 5-amino-6-(D-ribitylamino)uracil from GTP: step 2/4.</text>
</comment>
<evidence type="ECO:0000313" key="25">
    <source>
        <dbReference type="Proteomes" id="UP000193435"/>
    </source>
</evidence>
<dbReference type="Pfam" id="PF00383">
    <property type="entry name" value="dCMP_cyt_deam_1"/>
    <property type="match status" value="1"/>
</dbReference>
<evidence type="ECO:0000256" key="1">
    <source>
        <dbReference type="ARBA" id="ARBA00002151"/>
    </source>
</evidence>
<evidence type="ECO:0000256" key="18">
    <source>
        <dbReference type="ARBA" id="ARBA00049886"/>
    </source>
</evidence>
<dbReference type="PROSITE" id="PS00903">
    <property type="entry name" value="CYT_DCMP_DEAMINASES_1"/>
    <property type="match status" value="1"/>
</dbReference>
<dbReference type="Pfam" id="PF01872">
    <property type="entry name" value="RibD_C"/>
    <property type="match status" value="1"/>
</dbReference>
<dbReference type="Gene3D" id="3.40.140.10">
    <property type="entry name" value="Cytidine Deaminase, domain 2"/>
    <property type="match status" value="1"/>
</dbReference>
<evidence type="ECO:0000256" key="3">
    <source>
        <dbReference type="ARBA" id="ARBA00004910"/>
    </source>
</evidence>
<comment type="similarity">
    <text evidence="4 19">In the N-terminal section; belongs to the cytidine and deoxycytidylate deaminase family.</text>
</comment>
<evidence type="ECO:0000313" key="24">
    <source>
        <dbReference type="EMBL" id="SMH33160.1"/>
    </source>
</evidence>
<comment type="pathway">
    <text evidence="3 19">Cofactor biosynthesis; riboflavin biosynthesis; 5-amino-6-(D-ribitylamino)uracil from GTP: step 3/4.</text>
</comment>
<dbReference type="InterPro" id="IPR002125">
    <property type="entry name" value="CMP_dCMP_dom"/>
</dbReference>
<comment type="catalytic activity">
    <reaction evidence="16">
        <text>2,5-diamino-6-(1-D-ribitylamino)pyrimidin-4(3H)-one 5'-phosphate + NADP(+) = 2,5-diamino-6-(1-D-ribosylamino)pyrimidin-4(3H)-one 5'-phosphate + NADPH + H(+)</text>
        <dbReference type="Rhea" id="RHEA:27278"/>
        <dbReference type="ChEBI" id="CHEBI:15378"/>
        <dbReference type="ChEBI" id="CHEBI:57783"/>
        <dbReference type="ChEBI" id="CHEBI:58349"/>
        <dbReference type="ChEBI" id="CHEBI:58890"/>
        <dbReference type="ChEBI" id="CHEBI:59545"/>
        <dbReference type="EC" id="1.1.1.302"/>
    </reaction>
</comment>
<dbReference type="InterPro" id="IPR050765">
    <property type="entry name" value="Riboflavin_Biosynth_HTPR"/>
</dbReference>
<comment type="function">
    <text evidence="1 19">Converts 2,5-diamino-6-(ribosylamino)-4(3h)-pyrimidinone 5'-phosphate into 5-amino-6-(ribosylamino)-2,4(1h,3h)-pyrimidinedione 5'-phosphate.</text>
</comment>
<dbReference type="PANTHER" id="PTHR38011">
    <property type="entry name" value="DIHYDROFOLATE REDUCTASE FAMILY PROTEIN (AFU_ORTHOLOGUE AFUA_8G06820)"/>
    <property type="match status" value="1"/>
</dbReference>
<evidence type="ECO:0000256" key="20">
    <source>
        <dbReference type="PIRSR" id="PIRSR006769-1"/>
    </source>
</evidence>
<keyword evidence="13 19" id="KW-0560">Oxidoreductase</keyword>
<feature type="binding site" evidence="21">
    <location>
        <position position="292"/>
    </location>
    <ligand>
        <name>substrate</name>
    </ligand>
</feature>
<feature type="binding site" evidence="22">
    <location>
        <position position="83"/>
    </location>
    <ligand>
        <name>Zn(2+)</name>
        <dbReference type="ChEBI" id="CHEBI:29105"/>
        <note>catalytic</note>
    </ligand>
</feature>
<dbReference type="GO" id="GO:0008270">
    <property type="term" value="F:zinc ion binding"/>
    <property type="evidence" value="ECO:0007669"/>
    <property type="project" value="InterPro"/>
</dbReference>
<comment type="catalytic activity">
    <reaction evidence="15">
        <text>2,5-diamino-6-(1-D-ribitylamino)pyrimidin-4(3H)-one 5'-phosphate + NAD(+) = 2,5-diamino-6-(1-D-ribosylamino)pyrimidin-4(3H)-one 5'-phosphate + NADH + H(+)</text>
        <dbReference type="Rhea" id="RHEA:27274"/>
        <dbReference type="ChEBI" id="CHEBI:15378"/>
        <dbReference type="ChEBI" id="CHEBI:57540"/>
        <dbReference type="ChEBI" id="CHEBI:57945"/>
        <dbReference type="ChEBI" id="CHEBI:58890"/>
        <dbReference type="ChEBI" id="CHEBI:59545"/>
        <dbReference type="EC" id="1.1.1.302"/>
    </reaction>
</comment>
<comment type="cofactor">
    <cofactor evidence="19 22">
        <name>Zn(2+)</name>
        <dbReference type="ChEBI" id="CHEBI:29105"/>
    </cofactor>
    <text evidence="19 22">Binds 1 zinc ion.</text>
</comment>
<evidence type="ECO:0000259" key="23">
    <source>
        <dbReference type="PROSITE" id="PS51747"/>
    </source>
</evidence>
<dbReference type="STRING" id="1073423.SAMN04488700_1495"/>
<dbReference type="Proteomes" id="UP000193435">
    <property type="component" value="Unassembled WGS sequence"/>
</dbReference>
<evidence type="ECO:0000256" key="21">
    <source>
        <dbReference type="PIRSR" id="PIRSR006769-2"/>
    </source>
</evidence>
<keyword evidence="12 19" id="KW-0521">NADP</keyword>
<dbReference type="GO" id="GO:0008703">
    <property type="term" value="F:5-amino-6-(5-phosphoribosylamino)uracil reductase activity"/>
    <property type="evidence" value="ECO:0007669"/>
    <property type="project" value="UniProtKB-EC"/>
</dbReference>
<dbReference type="EMBL" id="FXBJ01000002">
    <property type="protein sequence ID" value="SMH33160.1"/>
    <property type="molecule type" value="Genomic_DNA"/>
</dbReference>
<feature type="binding site" evidence="21">
    <location>
        <position position="169"/>
    </location>
    <ligand>
        <name>NADP(+)</name>
        <dbReference type="ChEBI" id="CHEBI:58349"/>
    </ligand>
</feature>
<feature type="active site" description="Proton donor" evidence="20">
    <location>
        <position position="51"/>
    </location>
</feature>
<dbReference type="InterPro" id="IPR024072">
    <property type="entry name" value="DHFR-like_dom_sf"/>
</dbReference>
<evidence type="ECO:0000256" key="8">
    <source>
        <dbReference type="ARBA" id="ARBA00022619"/>
    </source>
</evidence>
<dbReference type="EC" id="1.1.1.193" evidence="19"/>
<evidence type="ECO:0000256" key="5">
    <source>
        <dbReference type="ARBA" id="ARBA00007417"/>
    </source>
</evidence>
<dbReference type="PIRSF" id="PIRSF006769">
    <property type="entry name" value="RibD"/>
    <property type="match status" value="1"/>
</dbReference>